<keyword evidence="4" id="KW-1185">Reference proteome</keyword>
<keyword evidence="1" id="KW-1133">Transmembrane helix</keyword>
<dbReference type="PANTHER" id="PTHR22911:SF135">
    <property type="entry name" value="BLR4310 PROTEIN"/>
    <property type="match status" value="1"/>
</dbReference>
<reference evidence="3" key="1">
    <citation type="submission" date="2021-01" db="EMBL/GenBank/DDBJ databases">
        <title>Rhizobium sp. strain KVB221 16S ribosomal RNA gene Genome sequencing and assembly.</title>
        <authorList>
            <person name="Kang M."/>
        </authorList>
    </citation>
    <scope>NUCLEOTIDE SEQUENCE</scope>
    <source>
        <strain evidence="3">KVB221</strain>
    </source>
</reference>
<feature type="domain" description="EamA" evidence="2">
    <location>
        <begin position="9"/>
        <end position="141"/>
    </location>
</feature>
<feature type="transmembrane region" description="Helical" evidence="1">
    <location>
        <begin position="125"/>
        <end position="143"/>
    </location>
</feature>
<accession>A0A937CMX0</accession>
<dbReference type="EMBL" id="JAEQNC010000007">
    <property type="protein sequence ID" value="MBL0373176.1"/>
    <property type="molecule type" value="Genomic_DNA"/>
</dbReference>
<feature type="transmembrane region" description="Helical" evidence="1">
    <location>
        <begin position="261"/>
        <end position="280"/>
    </location>
</feature>
<dbReference type="PANTHER" id="PTHR22911">
    <property type="entry name" value="ACYL-MALONYL CONDENSING ENZYME-RELATED"/>
    <property type="match status" value="1"/>
</dbReference>
<evidence type="ECO:0000256" key="1">
    <source>
        <dbReference type="SAM" id="Phobius"/>
    </source>
</evidence>
<feature type="transmembrane region" description="Helical" evidence="1">
    <location>
        <begin position="238"/>
        <end position="255"/>
    </location>
</feature>
<dbReference type="InterPro" id="IPR000620">
    <property type="entry name" value="EamA_dom"/>
</dbReference>
<keyword evidence="1" id="KW-0812">Transmembrane</keyword>
<dbReference type="Proteomes" id="UP000633219">
    <property type="component" value="Unassembled WGS sequence"/>
</dbReference>
<feature type="transmembrane region" description="Helical" evidence="1">
    <location>
        <begin position="149"/>
        <end position="169"/>
    </location>
</feature>
<evidence type="ECO:0000313" key="3">
    <source>
        <dbReference type="EMBL" id="MBL0373176.1"/>
    </source>
</evidence>
<comment type="caution">
    <text evidence="3">The sequence shown here is derived from an EMBL/GenBank/DDBJ whole genome shotgun (WGS) entry which is preliminary data.</text>
</comment>
<feature type="transmembrane region" description="Helical" evidence="1">
    <location>
        <begin position="69"/>
        <end position="88"/>
    </location>
</feature>
<feature type="transmembrane region" description="Helical" evidence="1">
    <location>
        <begin position="100"/>
        <end position="118"/>
    </location>
</feature>
<name>A0A937CMX0_9HYPH</name>
<proteinExistence type="predicted"/>
<dbReference type="RefSeq" id="WP_201659204.1">
    <property type="nucleotide sequence ID" value="NZ_JAEQNC010000007.1"/>
</dbReference>
<dbReference type="Pfam" id="PF00892">
    <property type="entry name" value="EamA"/>
    <property type="match status" value="2"/>
</dbReference>
<keyword evidence="1" id="KW-0472">Membrane</keyword>
<evidence type="ECO:0000259" key="2">
    <source>
        <dbReference type="Pfam" id="PF00892"/>
    </source>
</evidence>
<feature type="transmembrane region" description="Helical" evidence="1">
    <location>
        <begin position="176"/>
        <end position="196"/>
    </location>
</feature>
<gene>
    <name evidence="3" type="ORF">JJB09_14160</name>
</gene>
<feature type="transmembrane region" description="Helical" evidence="1">
    <location>
        <begin position="7"/>
        <end position="27"/>
    </location>
</feature>
<dbReference type="AlphaFoldDB" id="A0A937CMX0"/>
<dbReference type="GO" id="GO:0016020">
    <property type="term" value="C:membrane"/>
    <property type="evidence" value="ECO:0007669"/>
    <property type="project" value="InterPro"/>
</dbReference>
<protein>
    <submittedName>
        <fullName evidence="3">DMT family transporter</fullName>
    </submittedName>
</protein>
<sequence>MSSRRDYQLGLLFVTISAIAWSTTGFFTRLIPLDSFTLLAWRGIFGSVSVLLVIILSNPKGWVREFTRIGRVELIYIALTVSGMMMFITSLRHTSVAHNAVIYATIPFLAGFLGWYFLREYPTRSSIVSSGVALVGVLLMVGFGGDGGLFGDILSFGMTLSMAASIIVIRKNPTMSVLPSACIGAIISVFICWPLGAPLDVTSLQLCHLALLGVVNSAIGLAFFALGSKKLPAVETALIGALDTPLAPLWVWIAFSETPGINTIIGGGIVLAAVIGHIIVSQKASPLPQAAG</sequence>
<organism evidence="3 4">
    <name type="scientific">Rhizobium setariae</name>
    <dbReference type="NCBI Taxonomy" id="2801340"/>
    <lineage>
        <taxon>Bacteria</taxon>
        <taxon>Pseudomonadati</taxon>
        <taxon>Pseudomonadota</taxon>
        <taxon>Alphaproteobacteria</taxon>
        <taxon>Hyphomicrobiales</taxon>
        <taxon>Rhizobiaceae</taxon>
        <taxon>Rhizobium/Agrobacterium group</taxon>
        <taxon>Rhizobium</taxon>
    </lineage>
</organism>
<dbReference type="SUPFAM" id="SSF103481">
    <property type="entry name" value="Multidrug resistance efflux transporter EmrE"/>
    <property type="match status" value="2"/>
</dbReference>
<feature type="domain" description="EamA" evidence="2">
    <location>
        <begin position="150"/>
        <end position="275"/>
    </location>
</feature>
<feature type="transmembrane region" description="Helical" evidence="1">
    <location>
        <begin position="39"/>
        <end position="57"/>
    </location>
</feature>
<dbReference type="InterPro" id="IPR037185">
    <property type="entry name" value="EmrE-like"/>
</dbReference>
<feature type="transmembrane region" description="Helical" evidence="1">
    <location>
        <begin position="208"/>
        <end position="226"/>
    </location>
</feature>
<evidence type="ECO:0000313" key="4">
    <source>
        <dbReference type="Proteomes" id="UP000633219"/>
    </source>
</evidence>